<dbReference type="eggNOG" id="COG0809">
    <property type="taxonomic scope" value="Bacteria"/>
</dbReference>
<evidence type="ECO:0000256" key="3">
    <source>
        <dbReference type="ARBA" id="ARBA00022691"/>
    </source>
</evidence>
<dbReference type="SUPFAM" id="SSF111337">
    <property type="entry name" value="QueA-like"/>
    <property type="match status" value="1"/>
</dbReference>
<evidence type="ECO:0000313" key="6">
    <source>
        <dbReference type="Proteomes" id="UP000004295"/>
    </source>
</evidence>
<organism evidence="5 6">
    <name type="scientific">Porphyromonas endodontalis (strain ATCC 35406 / DSM 24491 / JCM 8526 / CCUG 16442 / BCRC 14492 / NCTC 13058 / HG 370)</name>
    <name type="common">Bacteroides endodontalis</name>
    <dbReference type="NCBI Taxonomy" id="553175"/>
    <lineage>
        <taxon>Bacteria</taxon>
        <taxon>Pseudomonadati</taxon>
        <taxon>Bacteroidota</taxon>
        <taxon>Bacteroidia</taxon>
        <taxon>Bacteroidales</taxon>
        <taxon>Porphyromonadaceae</taxon>
        <taxon>Porphyromonas</taxon>
    </lineage>
</organism>
<dbReference type="Pfam" id="PF02547">
    <property type="entry name" value="Queuosine_synth"/>
    <property type="match status" value="1"/>
</dbReference>
<dbReference type="PANTHER" id="PTHR30307">
    <property type="entry name" value="S-ADENOSYLMETHIONINE:TRNA RIBOSYLTRANSFERASE-ISOMERASE"/>
    <property type="match status" value="1"/>
</dbReference>
<dbReference type="InterPro" id="IPR042119">
    <property type="entry name" value="QueA_dom2"/>
</dbReference>
<comment type="caution">
    <text evidence="5">The sequence shown here is derived from an EMBL/GenBank/DDBJ whole genome shotgun (WGS) entry which is preliminary data.</text>
</comment>
<dbReference type="InterPro" id="IPR003699">
    <property type="entry name" value="QueA"/>
</dbReference>
<keyword evidence="2 5" id="KW-0808">Transferase</keyword>
<keyword evidence="3" id="KW-0949">S-adenosyl-L-methionine</keyword>
<evidence type="ECO:0000313" key="5">
    <source>
        <dbReference type="EMBL" id="EEN83529.1"/>
    </source>
</evidence>
<accession>C3J8B2</accession>
<dbReference type="STRING" id="553175.POREN0001_1357"/>
<evidence type="ECO:0000256" key="2">
    <source>
        <dbReference type="ARBA" id="ARBA00022679"/>
    </source>
</evidence>
<dbReference type="EMBL" id="ACNN01000005">
    <property type="protein sequence ID" value="EEN83529.1"/>
    <property type="molecule type" value="Genomic_DNA"/>
</dbReference>
<dbReference type="AlphaFoldDB" id="C3J8B2"/>
<dbReference type="InterPro" id="IPR042118">
    <property type="entry name" value="QueA_dom1"/>
</dbReference>
<keyword evidence="4" id="KW-0671">Queuosine biosynthesis</keyword>
<evidence type="ECO:0000256" key="4">
    <source>
        <dbReference type="ARBA" id="ARBA00022785"/>
    </source>
</evidence>
<keyword evidence="6" id="KW-1185">Reference proteome</keyword>
<dbReference type="InterPro" id="IPR036100">
    <property type="entry name" value="QueA_sf"/>
</dbReference>
<dbReference type="EC" id="5.-.-.-" evidence="5"/>
<dbReference type="PANTHER" id="PTHR30307:SF0">
    <property type="entry name" value="S-ADENOSYLMETHIONINE:TRNA RIBOSYLTRANSFERASE-ISOMERASE"/>
    <property type="match status" value="1"/>
</dbReference>
<evidence type="ECO:0000256" key="1">
    <source>
        <dbReference type="ARBA" id="ARBA00022490"/>
    </source>
</evidence>
<sequence>MGVSILSLRDGKSIRSVVGYLYFCPRFVGDNRKSPSNYKAMNETRQVEIESYDYPLPDERIARYPLEDRAACRLLVYRSGEIISSQFRQITDFIPEHSLLIRNNTRVIRARIHVQKPSGAQIEIMCLEPASPAQYERALSATSGCSWHCLVGNARRWKEGALETLVTLPGETDPILFRIERGEGDVIHFSWNSDHCTFGELLSVVGILPIPPYLRRETEESDNINYQTVYAQCDGSVAAPTAGLHFTPELFEALKEKGVSLGEITLHVGAGTFMPVKTSKIGDHRMHQEVCRVERGIVAQLAGGSYSPIIAVGTTSVRTLESLYLLALNHIDELGQEDHLPFVTQWEPYETDYPEASMPQVMAALLSKMDSLSLEEVVFSTALLIAPGYTFRVVGGMVTNFHQPKSTLLLMISAFLGEEWERIYDYALSHDYRFLSYGDGSLLLP</sequence>
<name>C3J8B2_POREA</name>
<dbReference type="Gene3D" id="3.40.1780.10">
    <property type="entry name" value="QueA-like"/>
    <property type="match status" value="1"/>
</dbReference>
<proteinExistence type="predicted"/>
<dbReference type="Proteomes" id="UP000004295">
    <property type="component" value="Unassembled WGS sequence"/>
</dbReference>
<gene>
    <name evidence="5" type="primary">queA</name>
    <name evidence="5" type="ORF">POREN0001_1357</name>
</gene>
<dbReference type="GO" id="GO:0051075">
    <property type="term" value="F:S-adenosylmethionine:tRNA ribosyltransferase-isomerase activity"/>
    <property type="evidence" value="ECO:0007669"/>
    <property type="project" value="TreeGrafter"/>
</dbReference>
<protein>
    <submittedName>
        <fullName evidence="5">Putative S-adenosylmethionine:tRNA ribosyltransferase-isomerase</fullName>
        <ecNumber evidence="5">5.-.-.-</ecNumber>
    </submittedName>
</protein>
<dbReference type="Gene3D" id="2.40.10.240">
    <property type="entry name" value="QueA-like"/>
    <property type="match status" value="1"/>
</dbReference>
<keyword evidence="5" id="KW-0413">Isomerase</keyword>
<dbReference type="GO" id="GO:0008616">
    <property type="term" value="P:tRNA queuosine(34) biosynthetic process"/>
    <property type="evidence" value="ECO:0007669"/>
    <property type="project" value="UniProtKB-KW"/>
</dbReference>
<reference evidence="5 6" key="1">
    <citation type="submission" date="2009-04" db="EMBL/GenBank/DDBJ databases">
        <authorList>
            <person name="Sebastian Y."/>
            <person name="Madupu R."/>
            <person name="Durkin A.S."/>
            <person name="Torralba M."/>
            <person name="Methe B."/>
            <person name="Sutton G.G."/>
            <person name="Strausberg R.L."/>
            <person name="Nelson K.E."/>
        </authorList>
    </citation>
    <scope>NUCLEOTIDE SEQUENCE [LARGE SCALE GENOMIC DNA]</scope>
    <source>
        <strain evidence="6">ATCC 35406 / BCRC 14492 / JCM 8526 / NCTC 13058 / HG 370</strain>
    </source>
</reference>
<keyword evidence="1" id="KW-0963">Cytoplasm</keyword>